<organism evidence="1 2">
    <name type="scientific">Punica granatum</name>
    <name type="common">Pomegranate</name>
    <dbReference type="NCBI Taxonomy" id="22663"/>
    <lineage>
        <taxon>Eukaryota</taxon>
        <taxon>Viridiplantae</taxon>
        <taxon>Streptophyta</taxon>
        <taxon>Embryophyta</taxon>
        <taxon>Tracheophyta</taxon>
        <taxon>Spermatophyta</taxon>
        <taxon>Magnoliopsida</taxon>
        <taxon>eudicotyledons</taxon>
        <taxon>Gunneridae</taxon>
        <taxon>Pentapetalae</taxon>
        <taxon>rosids</taxon>
        <taxon>malvids</taxon>
        <taxon>Myrtales</taxon>
        <taxon>Lythraceae</taxon>
        <taxon>Punica</taxon>
    </lineage>
</organism>
<dbReference type="AlphaFoldDB" id="A0A2I0IQ52"/>
<reference evidence="1 2" key="1">
    <citation type="submission" date="2017-11" db="EMBL/GenBank/DDBJ databases">
        <title>De-novo sequencing of pomegranate (Punica granatum L.) genome.</title>
        <authorList>
            <person name="Akparov Z."/>
            <person name="Amiraslanov A."/>
            <person name="Hajiyeva S."/>
            <person name="Abbasov M."/>
            <person name="Kaur K."/>
            <person name="Hamwieh A."/>
            <person name="Solovyev V."/>
            <person name="Salamov A."/>
            <person name="Braich B."/>
            <person name="Kosarev P."/>
            <person name="Mahmoud A."/>
            <person name="Hajiyev E."/>
            <person name="Babayeva S."/>
            <person name="Izzatullayeva V."/>
            <person name="Mammadov A."/>
            <person name="Mammadov A."/>
            <person name="Sharifova S."/>
            <person name="Ojaghi J."/>
            <person name="Eynullazada K."/>
            <person name="Bayramov B."/>
            <person name="Abdulazimova A."/>
            <person name="Shahmuradov I."/>
        </authorList>
    </citation>
    <scope>NUCLEOTIDE SEQUENCE [LARGE SCALE GENOMIC DNA]</scope>
    <source>
        <strain evidence="2">cv. AG2017</strain>
        <tissue evidence="1">Leaf</tissue>
    </source>
</reference>
<name>A0A2I0IQ52_PUNGR</name>
<protein>
    <submittedName>
        <fullName evidence="1">Uncharacterized protein</fullName>
    </submittedName>
</protein>
<accession>A0A2I0IQ52</accession>
<gene>
    <name evidence="1" type="ORF">CRG98_034074</name>
</gene>
<comment type="caution">
    <text evidence="1">The sequence shown here is derived from an EMBL/GenBank/DDBJ whole genome shotgun (WGS) entry which is preliminary data.</text>
</comment>
<evidence type="ECO:0000313" key="1">
    <source>
        <dbReference type="EMBL" id="PKI45556.1"/>
    </source>
</evidence>
<evidence type="ECO:0000313" key="2">
    <source>
        <dbReference type="Proteomes" id="UP000233551"/>
    </source>
</evidence>
<dbReference type="EMBL" id="PGOL01002706">
    <property type="protein sequence ID" value="PKI45556.1"/>
    <property type="molecule type" value="Genomic_DNA"/>
</dbReference>
<dbReference type="Proteomes" id="UP000233551">
    <property type="component" value="Unassembled WGS sequence"/>
</dbReference>
<keyword evidence="2" id="KW-1185">Reference proteome</keyword>
<sequence>MQSRVRSDRKVAEEVGLVGLGLRFPGGIAWDHSCVFWRPTIVALGGDGPIIVFLGDTLIASECDHKAVVLWIGSALGAATRLVTGEGAESLGRGGRCCPKSANSLEVGVAVGVTLPCHWSASPLRWLVVIMPKVGFAVEAIVVPQ</sequence>
<proteinExistence type="predicted"/>